<dbReference type="Pfam" id="PF13564">
    <property type="entry name" value="DoxX_2"/>
    <property type="match status" value="1"/>
</dbReference>
<feature type="transmembrane region" description="Helical" evidence="5">
    <location>
        <begin position="113"/>
        <end position="129"/>
    </location>
</feature>
<reference evidence="6 7" key="1">
    <citation type="submission" date="2023-07" db="EMBL/GenBank/DDBJ databases">
        <title>Genomic Encyclopedia of Type Strains, Phase IV (KMG-IV): sequencing the most valuable type-strain genomes for metagenomic binning, comparative biology and taxonomic classification.</title>
        <authorList>
            <person name="Goeker M."/>
        </authorList>
    </citation>
    <scope>NUCLEOTIDE SEQUENCE [LARGE SCALE GENOMIC DNA]</scope>
    <source>
        <strain evidence="6 7">DSM 12751</strain>
    </source>
</reference>
<name>A0ABT9VXM4_9BACI</name>
<keyword evidence="4 5" id="KW-0472">Membrane</keyword>
<dbReference type="InterPro" id="IPR016944">
    <property type="entry name" value="UCP030066"/>
</dbReference>
<dbReference type="PIRSF" id="PIRSF030066">
    <property type="entry name" value="UCP030066"/>
    <property type="match status" value="1"/>
</dbReference>
<sequence>MSTVISTEQKKKTNITKRKKVIYWIFTVWLALGMLSAAIVQLIQLDGEVDMMLHLGYPAYFLVLLGASKILGVIAILVPKFPLLKEWAYAGFFFTMAGALFSHIILGDSFGDIYQSLLLLILTVASWYFRPGDRKITGGQ</sequence>
<feature type="transmembrane region" description="Helical" evidence="5">
    <location>
        <begin position="55"/>
        <end position="78"/>
    </location>
</feature>
<dbReference type="RefSeq" id="WP_307393200.1">
    <property type="nucleotide sequence ID" value="NZ_BAAADK010000011.1"/>
</dbReference>
<evidence type="ECO:0000313" key="7">
    <source>
        <dbReference type="Proteomes" id="UP001235840"/>
    </source>
</evidence>
<evidence type="ECO:0000313" key="6">
    <source>
        <dbReference type="EMBL" id="MDQ0165744.1"/>
    </source>
</evidence>
<dbReference type="InterPro" id="IPR032808">
    <property type="entry name" value="DoxX"/>
</dbReference>
<evidence type="ECO:0000256" key="2">
    <source>
        <dbReference type="ARBA" id="ARBA00022692"/>
    </source>
</evidence>
<evidence type="ECO:0000256" key="3">
    <source>
        <dbReference type="ARBA" id="ARBA00022989"/>
    </source>
</evidence>
<protein>
    <recommendedName>
        <fullName evidence="8">DoxX family protein</fullName>
    </recommendedName>
</protein>
<evidence type="ECO:0000256" key="4">
    <source>
        <dbReference type="ARBA" id="ARBA00023136"/>
    </source>
</evidence>
<keyword evidence="2 5" id="KW-0812">Transmembrane</keyword>
<evidence type="ECO:0000256" key="5">
    <source>
        <dbReference type="SAM" id="Phobius"/>
    </source>
</evidence>
<keyword evidence="7" id="KW-1185">Reference proteome</keyword>
<dbReference type="Proteomes" id="UP001235840">
    <property type="component" value="Unassembled WGS sequence"/>
</dbReference>
<proteinExistence type="predicted"/>
<dbReference type="EMBL" id="JAUSTY010000005">
    <property type="protein sequence ID" value="MDQ0165744.1"/>
    <property type="molecule type" value="Genomic_DNA"/>
</dbReference>
<evidence type="ECO:0000256" key="1">
    <source>
        <dbReference type="ARBA" id="ARBA00004141"/>
    </source>
</evidence>
<accession>A0ABT9VXM4</accession>
<comment type="subcellular location">
    <subcellularLocation>
        <location evidence="1">Membrane</location>
        <topology evidence="1">Multi-pass membrane protein</topology>
    </subcellularLocation>
</comment>
<organism evidence="6 7">
    <name type="scientific">Caldalkalibacillus horti</name>
    <dbReference type="NCBI Taxonomy" id="77523"/>
    <lineage>
        <taxon>Bacteria</taxon>
        <taxon>Bacillati</taxon>
        <taxon>Bacillota</taxon>
        <taxon>Bacilli</taxon>
        <taxon>Bacillales</taxon>
        <taxon>Bacillaceae</taxon>
        <taxon>Caldalkalibacillus</taxon>
    </lineage>
</organism>
<gene>
    <name evidence="6" type="ORF">J2S11_001645</name>
</gene>
<feature type="transmembrane region" description="Helical" evidence="5">
    <location>
        <begin position="21"/>
        <end position="43"/>
    </location>
</feature>
<evidence type="ECO:0008006" key="8">
    <source>
        <dbReference type="Google" id="ProtNLM"/>
    </source>
</evidence>
<keyword evidence="3 5" id="KW-1133">Transmembrane helix</keyword>
<feature type="transmembrane region" description="Helical" evidence="5">
    <location>
        <begin position="87"/>
        <end position="107"/>
    </location>
</feature>
<comment type="caution">
    <text evidence="6">The sequence shown here is derived from an EMBL/GenBank/DDBJ whole genome shotgun (WGS) entry which is preliminary data.</text>
</comment>